<dbReference type="InterPro" id="IPR036105">
    <property type="entry name" value="DiNase_FeMo-co_biosyn_sf"/>
</dbReference>
<feature type="domain" description="Dinitrogenase iron-molybdenum cofactor biosynthesis" evidence="1">
    <location>
        <begin position="14"/>
        <end position="104"/>
    </location>
</feature>
<protein>
    <submittedName>
        <fullName evidence="2">Dinitrogenase iron-molybdenum cofactor biosynthesis protein</fullName>
    </submittedName>
</protein>
<dbReference type="AlphaFoldDB" id="A0A101EPW5"/>
<dbReference type="RefSeq" id="WP_004082362.1">
    <property type="nucleotide sequence ID" value="NZ_DAITJQ010000004.1"/>
</dbReference>
<comment type="caution">
    <text evidence="2">The sequence shown here is derived from an EMBL/GenBank/DDBJ whole genome shotgun (WGS) entry which is preliminary data.</text>
</comment>
<dbReference type="Gene3D" id="3.30.420.130">
    <property type="entry name" value="Dinitrogenase iron-molybdenum cofactor biosynthesis domain"/>
    <property type="match status" value="1"/>
</dbReference>
<sequence>MIIAIPVSENRGKDSPISEHFGRAPYFAFVKVKNNAIADISVEENPLAQDHVHGAVPNFVKEKGAELVIVRGIGRRAIAAFEAMGVKVIKGASGTVEEVVNQYLSGQLKDSDYEVHDHHHHEHH</sequence>
<dbReference type="SUPFAM" id="SSF53146">
    <property type="entry name" value="Nitrogenase accessory factor-like"/>
    <property type="match status" value="1"/>
</dbReference>
<gene>
    <name evidence="2" type="ORF">XD57_1161</name>
</gene>
<evidence type="ECO:0000313" key="2">
    <source>
        <dbReference type="EMBL" id="KUK22737.1"/>
    </source>
</evidence>
<accession>A0A101EPW5</accession>
<dbReference type="SMR" id="A0A101EPW5"/>
<organism evidence="2 3">
    <name type="scientific">Thermotoga petrophila</name>
    <dbReference type="NCBI Taxonomy" id="93929"/>
    <lineage>
        <taxon>Bacteria</taxon>
        <taxon>Thermotogati</taxon>
        <taxon>Thermotogota</taxon>
        <taxon>Thermotogae</taxon>
        <taxon>Thermotogales</taxon>
        <taxon>Thermotogaceae</taxon>
        <taxon>Thermotoga</taxon>
    </lineage>
</organism>
<dbReference type="Proteomes" id="UP000058636">
    <property type="component" value="Unassembled WGS sequence"/>
</dbReference>
<dbReference type="PATRIC" id="fig|93930.3.peg.173"/>
<dbReference type="PANTHER" id="PTHR42983">
    <property type="entry name" value="DINITROGENASE IRON-MOLYBDENUM COFACTOR PROTEIN-RELATED"/>
    <property type="match status" value="1"/>
</dbReference>
<reference evidence="2 3" key="1">
    <citation type="journal article" date="2015" name="MBio">
        <title>Genome-Resolved Metagenomic Analysis Reveals Roles for Candidate Phyla and Other Microbial Community Members in Biogeochemical Transformations in Oil Reservoirs.</title>
        <authorList>
            <person name="Hu P."/>
            <person name="Tom L."/>
            <person name="Singh A."/>
            <person name="Thomas B.C."/>
            <person name="Baker B.J."/>
            <person name="Piceno Y.M."/>
            <person name="Andersen G.L."/>
            <person name="Banfield J.F."/>
        </authorList>
    </citation>
    <scope>NUCLEOTIDE SEQUENCE [LARGE SCALE GENOMIC DNA]</scope>
    <source>
        <strain evidence="2">46_26</strain>
    </source>
</reference>
<dbReference type="InterPro" id="IPR003731">
    <property type="entry name" value="Di-Nase_FeMo-co_biosynth"/>
</dbReference>
<name>A0A101EPW5_9THEM</name>
<evidence type="ECO:0000313" key="3">
    <source>
        <dbReference type="Proteomes" id="UP000058636"/>
    </source>
</evidence>
<dbReference type="InterPro" id="IPR033913">
    <property type="entry name" value="MTH1175_dom"/>
</dbReference>
<dbReference type="Pfam" id="PF02579">
    <property type="entry name" value="Nitro_FeMo-Co"/>
    <property type="match status" value="1"/>
</dbReference>
<dbReference type="CDD" id="cd00851">
    <property type="entry name" value="MTH1175"/>
    <property type="match status" value="1"/>
</dbReference>
<dbReference type="EMBL" id="LGFG01000100">
    <property type="protein sequence ID" value="KUK22737.1"/>
    <property type="molecule type" value="Genomic_DNA"/>
</dbReference>
<evidence type="ECO:0000259" key="1">
    <source>
        <dbReference type="Pfam" id="PF02579"/>
    </source>
</evidence>
<dbReference type="PANTHER" id="PTHR42983:SF1">
    <property type="entry name" value="IRON-MOLYBDENUM PROTEIN"/>
    <property type="match status" value="1"/>
</dbReference>
<proteinExistence type="predicted"/>